<evidence type="ECO:0000313" key="2">
    <source>
        <dbReference type="Proteomes" id="UP001172101"/>
    </source>
</evidence>
<protein>
    <submittedName>
        <fullName evidence="1">Uncharacterized protein</fullName>
    </submittedName>
</protein>
<dbReference type="GeneID" id="85317832"/>
<evidence type="ECO:0000313" key="1">
    <source>
        <dbReference type="EMBL" id="KAK0713024.1"/>
    </source>
</evidence>
<reference evidence="1" key="1">
    <citation type="submission" date="2023-06" db="EMBL/GenBank/DDBJ databases">
        <title>Genome-scale phylogeny and comparative genomics of the fungal order Sordariales.</title>
        <authorList>
            <consortium name="Lawrence Berkeley National Laboratory"/>
            <person name="Hensen N."/>
            <person name="Bonometti L."/>
            <person name="Westerberg I."/>
            <person name="Brannstrom I.O."/>
            <person name="Guillou S."/>
            <person name="Cros-Aarteil S."/>
            <person name="Calhoun S."/>
            <person name="Haridas S."/>
            <person name="Kuo A."/>
            <person name="Mondo S."/>
            <person name="Pangilinan J."/>
            <person name="Riley R."/>
            <person name="LaButti K."/>
            <person name="Andreopoulos B."/>
            <person name="Lipzen A."/>
            <person name="Chen C."/>
            <person name="Yanf M."/>
            <person name="Daum C."/>
            <person name="Ng V."/>
            <person name="Clum A."/>
            <person name="Steindorff A."/>
            <person name="Ohm R."/>
            <person name="Martin F."/>
            <person name="Silar P."/>
            <person name="Natvig D."/>
            <person name="Lalanne C."/>
            <person name="Gautier V."/>
            <person name="Ament-velasquez S.L."/>
            <person name="Kruys A."/>
            <person name="Hutchinson M.I."/>
            <person name="Powell A.J."/>
            <person name="Barry K."/>
            <person name="Miller A.N."/>
            <person name="Grigoriev I.V."/>
            <person name="Debuchy R."/>
            <person name="Gladieux P."/>
            <person name="Thoren M.H."/>
            <person name="Johannesson H."/>
        </authorList>
    </citation>
    <scope>NUCLEOTIDE SEQUENCE</scope>
    <source>
        <strain evidence="1">SMH2392-1A</strain>
    </source>
</reference>
<keyword evidence="2" id="KW-1185">Reference proteome</keyword>
<dbReference type="Proteomes" id="UP001172101">
    <property type="component" value="Unassembled WGS sequence"/>
</dbReference>
<dbReference type="AlphaFoldDB" id="A0AA40ABV1"/>
<dbReference type="EMBL" id="JAUIRO010000005">
    <property type="protein sequence ID" value="KAK0713024.1"/>
    <property type="molecule type" value="Genomic_DNA"/>
</dbReference>
<name>A0AA40ABV1_9PEZI</name>
<comment type="caution">
    <text evidence="1">The sequence shown here is derived from an EMBL/GenBank/DDBJ whole genome shotgun (WGS) entry which is preliminary data.</text>
</comment>
<accession>A0AA40ABV1</accession>
<gene>
    <name evidence="1" type="ORF">B0T26DRAFT_352050</name>
</gene>
<sequence length="233" mass="26283">MAKVGKGTEREDASASHLCKLWSPIPGSSVGIWMTGRQPYTSKVKLRWGKNGGGIDHPNALPLDCRGHAEWLARLYPPRSTRYIDRNDYCYYINRHLPLLRHPESVDGQIDRHRGELVLSACTYNRLDSPCFLEKPSVVDVNHRQDRWTHEPRADIGRSPRRLAAIPHLFSGEAADAAARKHPPHSTSHFSLLLLTSYFSPPTPAPPCHWALGLPYGRPKRLETRHCSTACCQ</sequence>
<dbReference type="RefSeq" id="XP_060294347.1">
    <property type="nucleotide sequence ID" value="XM_060434562.1"/>
</dbReference>
<organism evidence="1 2">
    <name type="scientific">Lasiosphaeria miniovina</name>
    <dbReference type="NCBI Taxonomy" id="1954250"/>
    <lineage>
        <taxon>Eukaryota</taxon>
        <taxon>Fungi</taxon>
        <taxon>Dikarya</taxon>
        <taxon>Ascomycota</taxon>
        <taxon>Pezizomycotina</taxon>
        <taxon>Sordariomycetes</taxon>
        <taxon>Sordariomycetidae</taxon>
        <taxon>Sordariales</taxon>
        <taxon>Lasiosphaeriaceae</taxon>
        <taxon>Lasiosphaeria</taxon>
    </lineage>
</organism>
<proteinExistence type="predicted"/>